<protein>
    <submittedName>
        <fullName evidence="2">Uncharacterized protein</fullName>
    </submittedName>
</protein>
<dbReference type="EMBL" id="BIFQ01000002">
    <property type="protein sequence ID" value="GCE08626.1"/>
    <property type="molecule type" value="Genomic_DNA"/>
</dbReference>
<name>A0A401ZPE4_9CHLR</name>
<reference evidence="3" key="1">
    <citation type="submission" date="2018-12" db="EMBL/GenBank/DDBJ databases">
        <title>Tengunoibacter tsumagoiensis gen. nov., sp. nov., Dictyobacter kobayashii sp. nov., D. alpinus sp. nov., and D. joshuensis sp. nov. and description of Dictyobacteraceae fam. nov. within the order Ktedonobacterales isolated from Tengu-no-mugimeshi.</title>
        <authorList>
            <person name="Wang C.M."/>
            <person name="Zheng Y."/>
            <person name="Sakai Y."/>
            <person name="Toyoda A."/>
            <person name="Minakuchi Y."/>
            <person name="Abe K."/>
            <person name="Yokota A."/>
            <person name="Yabe S."/>
        </authorList>
    </citation>
    <scope>NUCLEOTIDE SEQUENCE [LARGE SCALE GENOMIC DNA]</scope>
    <source>
        <strain evidence="3">S-27</strain>
    </source>
</reference>
<dbReference type="AlphaFoldDB" id="A0A401ZPE4"/>
<dbReference type="RefSeq" id="WP_126601140.1">
    <property type="nucleotide sequence ID" value="NZ_BIFQ01000002.1"/>
</dbReference>
<keyword evidence="3" id="KW-1185">Reference proteome</keyword>
<keyword evidence="1" id="KW-0472">Membrane</keyword>
<feature type="transmembrane region" description="Helical" evidence="1">
    <location>
        <begin position="30"/>
        <end position="55"/>
    </location>
</feature>
<evidence type="ECO:0000313" key="3">
    <source>
        <dbReference type="Proteomes" id="UP000287224"/>
    </source>
</evidence>
<sequence>MMQQKKRPLFREHALQHYMRRREEDILPRIVSPPIFLFVWVLFLLVLGSGIIAWMERIPVYVNGAGIVQQNSHSINAQQSEVDVLVFVPVYSSDHVRPGINGQAQFASGARYYDSRVTSLEPLVLTPEAIQTHYQLSCSAAQIVTAPSVAVHMKVIVPAQYHVFSGTLLQARIQTGTQRVLSLMPGFDRLMGGS</sequence>
<comment type="caution">
    <text evidence="2">The sequence shown here is derived from an EMBL/GenBank/DDBJ whole genome shotgun (WGS) entry which is preliminary data.</text>
</comment>
<proteinExistence type="predicted"/>
<dbReference type="Proteomes" id="UP000287224">
    <property type="component" value="Unassembled WGS sequence"/>
</dbReference>
<evidence type="ECO:0000313" key="2">
    <source>
        <dbReference type="EMBL" id="GCE08626.1"/>
    </source>
</evidence>
<gene>
    <name evidence="2" type="ORF">KDAU_59550</name>
</gene>
<keyword evidence="1" id="KW-0812">Transmembrane</keyword>
<organism evidence="2 3">
    <name type="scientific">Dictyobacter aurantiacus</name>
    <dbReference type="NCBI Taxonomy" id="1936993"/>
    <lineage>
        <taxon>Bacteria</taxon>
        <taxon>Bacillati</taxon>
        <taxon>Chloroflexota</taxon>
        <taxon>Ktedonobacteria</taxon>
        <taxon>Ktedonobacterales</taxon>
        <taxon>Dictyobacteraceae</taxon>
        <taxon>Dictyobacter</taxon>
    </lineage>
</organism>
<dbReference type="OrthoDB" id="158224at2"/>
<accession>A0A401ZPE4</accession>
<keyword evidence="1" id="KW-1133">Transmembrane helix</keyword>
<evidence type="ECO:0000256" key="1">
    <source>
        <dbReference type="SAM" id="Phobius"/>
    </source>
</evidence>